<evidence type="ECO:0000256" key="1">
    <source>
        <dbReference type="SAM" id="MobiDB-lite"/>
    </source>
</evidence>
<dbReference type="Proteomes" id="UP001266305">
    <property type="component" value="Unassembled WGS sequence"/>
</dbReference>
<comment type="caution">
    <text evidence="2">The sequence shown here is derived from an EMBL/GenBank/DDBJ whole genome shotgun (WGS) entry which is preliminary data.</text>
</comment>
<reference evidence="2 3" key="1">
    <citation type="submission" date="2023-05" db="EMBL/GenBank/DDBJ databases">
        <title>B98-5 Cell Line De Novo Hybrid Assembly: An Optical Mapping Approach.</title>
        <authorList>
            <person name="Kananen K."/>
            <person name="Auerbach J.A."/>
            <person name="Kautto E."/>
            <person name="Blachly J.S."/>
        </authorList>
    </citation>
    <scope>NUCLEOTIDE SEQUENCE [LARGE SCALE GENOMIC DNA]</scope>
    <source>
        <strain evidence="2">B95-8</strain>
        <tissue evidence="2">Cell line</tissue>
    </source>
</reference>
<gene>
    <name evidence="2" type="primary">ANKRD33B_3</name>
    <name evidence="2" type="ORF">P7K49_005444</name>
</gene>
<evidence type="ECO:0000313" key="2">
    <source>
        <dbReference type="EMBL" id="KAK2118557.1"/>
    </source>
</evidence>
<feature type="region of interest" description="Disordered" evidence="1">
    <location>
        <begin position="130"/>
        <end position="152"/>
    </location>
</feature>
<dbReference type="EMBL" id="JASSZA010000002">
    <property type="protein sequence ID" value="KAK2118557.1"/>
    <property type="molecule type" value="Genomic_DNA"/>
</dbReference>
<feature type="region of interest" description="Disordered" evidence="1">
    <location>
        <begin position="29"/>
        <end position="59"/>
    </location>
</feature>
<proteinExistence type="predicted"/>
<organism evidence="2 3">
    <name type="scientific">Saguinus oedipus</name>
    <name type="common">Cotton-top tamarin</name>
    <name type="synonym">Oedipomidas oedipus</name>
    <dbReference type="NCBI Taxonomy" id="9490"/>
    <lineage>
        <taxon>Eukaryota</taxon>
        <taxon>Metazoa</taxon>
        <taxon>Chordata</taxon>
        <taxon>Craniata</taxon>
        <taxon>Vertebrata</taxon>
        <taxon>Euteleostomi</taxon>
        <taxon>Mammalia</taxon>
        <taxon>Eutheria</taxon>
        <taxon>Euarchontoglires</taxon>
        <taxon>Primates</taxon>
        <taxon>Haplorrhini</taxon>
        <taxon>Platyrrhini</taxon>
        <taxon>Cebidae</taxon>
        <taxon>Callitrichinae</taxon>
        <taxon>Saguinus</taxon>
    </lineage>
</organism>
<evidence type="ECO:0000313" key="3">
    <source>
        <dbReference type="Proteomes" id="UP001266305"/>
    </source>
</evidence>
<protein>
    <submittedName>
        <fullName evidence="2">Ankyrin repeat domain-containing protein 33B</fullName>
    </submittedName>
</protein>
<sequence length="152" mass="16203">MQQREVGTSARAPRPALSARAPAVGMVLLAGTGPEGGGARCMTPPPPSPPRGAQIEEDPADYEEFEDFWSLPDTRSIASDDSFYPFEAEEEQGVENAESVPEGVPEAASLLRAACASDVGLLRALVRRGVSVEEAQETDRKGWSRRSSPTTC</sequence>
<keyword evidence="3" id="KW-1185">Reference proteome</keyword>
<name>A0ABQ9WAB2_SAGOE</name>
<accession>A0ABQ9WAB2</accession>